<protein>
    <submittedName>
        <fullName evidence="1">Uncharacterized protein</fullName>
    </submittedName>
</protein>
<comment type="caution">
    <text evidence="1">The sequence shown here is derived from an EMBL/GenBank/DDBJ whole genome shotgun (WGS) entry which is preliminary data.</text>
</comment>
<reference evidence="1 2" key="1">
    <citation type="submission" date="2024-01" db="EMBL/GenBank/DDBJ databases">
        <title>The genomes of 5 underutilized Papilionoideae crops provide insights into root nodulation and disease resistanc.</title>
        <authorList>
            <person name="Jiang F."/>
        </authorList>
    </citation>
    <scope>NUCLEOTIDE SEQUENCE [LARGE SCALE GENOMIC DNA]</scope>
    <source>
        <strain evidence="1">JINMINGXINNONG_FW02</strain>
        <tissue evidence="1">Leaves</tissue>
    </source>
</reference>
<proteinExistence type="predicted"/>
<evidence type="ECO:0000313" key="1">
    <source>
        <dbReference type="EMBL" id="KAK7377195.1"/>
    </source>
</evidence>
<sequence>MAGLPVSTNDSKCIDGVECGEAYMSRFRVVGGTEEGKGKVHEGGGSVGGGGVCSSVRVEARVAFKVRDLACDLKASKEGGCHGWRSSWPSGCFLCRQFSYRLEDGGLCFSGSAVRSKVLGCVAKR</sequence>
<evidence type="ECO:0000313" key="2">
    <source>
        <dbReference type="Proteomes" id="UP001374584"/>
    </source>
</evidence>
<dbReference type="AlphaFoldDB" id="A0AAN9RI43"/>
<name>A0AAN9RI43_PHACN</name>
<keyword evidence="2" id="KW-1185">Reference proteome</keyword>
<accession>A0AAN9RI43</accession>
<gene>
    <name evidence="1" type="ORF">VNO80_02616</name>
</gene>
<dbReference type="EMBL" id="JAYMYR010000002">
    <property type="protein sequence ID" value="KAK7377195.1"/>
    <property type="molecule type" value="Genomic_DNA"/>
</dbReference>
<dbReference type="Proteomes" id="UP001374584">
    <property type="component" value="Unassembled WGS sequence"/>
</dbReference>
<organism evidence="1 2">
    <name type="scientific">Phaseolus coccineus</name>
    <name type="common">Scarlet runner bean</name>
    <name type="synonym">Phaseolus multiflorus</name>
    <dbReference type="NCBI Taxonomy" id="3886"/>
    <lineage>
        <taxon>Eukaryota</taxon>
        <taxon>Viridiplantae</taxon>
        <taxon>Streptophyta</taxon>
        <taxon>Embryophyta</taxon>
        <taxon>Tracheophyta</taxon>
        <taxon>Spermatophyta</taxon>
        <taxon>Magnoliopsida</taxon>
        <taxon>eudicotyledons</taxon>
        <taxon>Gunneridae</taxon>
        <taxon>Pentapetalae</taxon>
        <taxon>rosids</taxon>
        <taxon>fabids</taxon>
        <taxon>Fabales</taxon>
        <taxon>Fabaceae</taxon>
        <taxon>Papilionoideae</taxon>
        <taxon>50 kb inversion clade</taxon>
        <taxon>NPAAA clade</taxon>
        <taxon>indigoferoid/millettioid clade</taxon>
        <taxon>Phaseoleae</taxon>
        <taxon>Phaseolus</taxon>
    </lineage>
</organism>